<organism evidence="1 2">
    <name type="scientific">Helicobacter canis</name>
    <dbReference type="NCBI Taxonomy" id="29419"/>
    <lineage>
        <taxon>Bacteria</taxon>
        <taxon>Pseudomonadati</taxon>
        <taxon>Campylobacterota</taxon>
        <taxon>Epsilonproteobacteria</taxon>
        <taxon>Campylobacterales</taxon>
        <taxon>Helicobacteraceae</taxon>
        <taxon>Helicobacter</taxon>
    </lineage>
</organism>
<dbReference type="Proteomes" id="UP000254841">
    <property type="component" value="Unassembled WGS sequence"/>
</dbReference>
<dbReference type="NCBIfam" id="NF011787">
    <property type="entry name" value="PRK15251.1"/>
    <property type="match status" value="1"/>
</dbReference>
<name>A0A377J6D5_9HELI</name>
<dbReference type="RefSeq" id="WP_115012223.1">
    <property type="nucleotide sequence ID" value="NZ_UGHV01000001.1"/>
</dbReference>
<evidence type="ECO:0000313" key="1">
    <source>
        <dbReference type="EMBL" id="STO98047.1"/>
    </source>
</evidence>
<gene>
    <name evidence="1" type="primary">cdtB_2</name>
    <name evidence="1" type="ORF">NCTC12410_01896</name>
</gene>
<dbReference type="PRINTS" id="PR01388">
    <property type="entry name" value="CDTOXINB"/>
</dbReference>
<accession>A0A377J6D5</accession>
<reference evidence="1 2" key="1">
    <citation type="submission" date="2018-06" db="EMBL/GenBank/DDBJ databases">
        <authorList>
            <consortium name="Pathogen Informatics"/>
            <person name="Doyle S."/>
        </authorList>
    </citation>
    <scope>NUCLEOTIDE SEQUENCE [LARGE SCALE GENOMIC DNA]</scope>
    <source>
        <strain evidence="1 2">NCTC12410</strain>
    </source>
</reference>
<dbReference type="AlphaFoldDB" id="A0A377J6D5"/>
<dbReference type="SUPFAM" id="SSF56219">
    <property type="entry name" value="DNase I-like"/>
    <property type="match status" value="1"/>
</dbReference>
<dbReference type="OrthoDB" id="5328195at2"/>
<sequence>MSYISRHQILHRFVFVYSTLCLIIAHALADMRDYKIGSWNLNDTQMPIEEKWNNTIRSLLGGSNGVDILALQEVGGLPTNVDFIKTFTLPYATTLPIQEYQWDLGKGYGKVFVYFMRADTNMRGINLAIITKKRATEVFAIKPSNKISLPMLAIALNDDVFITMDSIDRKGADTPANIANTFDYFAKHPRAQTLQWLILGSFNTHPQALQAAIPPSLQERIAIIAPTVATRKNGGILEYALSGNSGKSPYLAPTLKAHLGYSNVRLQFDSAHIPIIFSK</sequence>
<keyword evidence="1" id="KW-0378">Hydrolase</keyword>
<dbReference type="Gene3D" id="3.60.10.10">
    <property type="entry name" value="Endonuclease/exonuclease/phosphatase"/>
    <property type="match status" value="1"/>
</dbReference>
<dbReference type="EC" id="3.1.-.-" evidence="1"/>
<evidence type="ECO:0000313" key="2">
    <source>
        <dbReference type="Proteomes" id="UP000254841"/>
    </source>
</evidence>
<dbReference type="InterPro" id="IPR036691">
    <property type="entry name" value="Endo/exonu/phosph_ase_sf"/>
</dbReference>
<dbReference type="GO" id="GO:0016787">
    <property type="term" value="F:hydrolase activity"/>
    <property type="evidence" value="ECO:0007669"/>
    <property type="project" value="UniProtKB-KW"/>
</dbReference>
<proteinExistence type="predicted"/>
<protein>
    <submittedName>
        <fullName evidence="1">Cytolethal distending toxin subunit B</fullName>
        <ecNumber evidence="1">3.1.-.-</ecNumber>
    </submittedName>
</protein>
<dbReference type="EMBL" id="UGHV01000001">
    <property type="protein sequence ID" value="STO98047.1"/>
    <property type="molecule type" value="Genomic_DNA"/>
</dbReference>
<dbReference type="InterPro" id="IPR003539">
    <property type="entry name" value="CD_toxinB"/>
</dbReference>